<evidence type="ECO:0000313" key="2">
    <source>
        <dbReference type="EMBL" id="EAY80706.1"/>
    </source>
</evidence>
<evidence type="ECO:0000313" key="3">
    <source>
        <dbReference type="Proteomes" id="UP000007015"/>
    </source>
</evidence>
<feature type="compositionally biased region" description="Basic and acidic residues" evidence="1">
    <location>
        <begin position="46"/>
        <end position="55"/>
    </location>
</feature>
<keyword evidence="3" id="KW-1185">Reference proteome</keyword>
<evidence type="ECO:0000256" key="1">
    <source>
        <dbReference type="SAM" id="MobiDB-lite"/>
    </source>
</evidence>
<name>A2ZDM2_ORYSI</name>
<dbReference type="AlphaFoldDB" id="A2ZDM2"/>
<proteinExistence type="predicted"/>
<gene>
    <name evidence="2" type="ORF">OsI_35890</name>
</gene>
<organism evidence="2 3">
    <name type="scientific">Oryza sativa subsp. indica</name>
    <name type="common">Rice</name>
    <dbReference type="NCBI Taxonomy" id="39946"/>
    <lineage>
        <taxon>Eukaryota</taxon>
        <taxon>Viridiplantae</taxon>
        <taxon>Streptophyta</taxon>
        <taxon>Embryophyta</taxon>
        <taxon>Tracheophyta</taxon>
        <taxon>Spermatophyta</taxon>
        <taxon>Magnoliopsida</taxon>
        <taxon>Liliopsida</taxon>
        <taxon>Poales</taxon>
        <taxon>Poaceae</taxon>
        <taxon>BOP clade</taxon>
        <taxon>Oryzoideae</taxon>
        <taxon>Oryzeae</taxon>
        <taxon>Oryzinae</taxon>
        <taxon>Oryza</taxon>
        <taxon>Oryza sativa</taxon>
    </lineage>
</organism>
<dbReference type="Proteomes" id="UP000007015">
    <property type="component" value="Chromosome 11"/>
</dbReference>
<protein>
    <submittedName>
        <fullName evidence="2">Uncharacterized protein</fullName>
    </submittedName>
</protein>
<dbReference type="Gramene" id="BGIOSGA034111-TA">
    <property type="protein sequence ID" value="BGIOSGA034111-PA"/>
    <property type="gene ID" value="BGIOSGA034111"/>
</dbReference>
<dbReference type="HOGENOM" id="CLU_2626328_0_0_1"/>
<reference evidence="2 3" key="1">
    <citation type="journal article" date="2005" name="PLoS Biol.">
        <title>The genomes of Oryza sativa: a history of duplications.</title>
        <authorList>
            <person name="Yu J."/>
            <person name="Wang J."/>
            <person name="Lin W."/>
            <person name="Li S."/>
            <person name="Li H."/>
            <person name="Zhou J."/>
            <person name="Ni P."/>
            <person name="Dong W."/>
            <person name="Hu S."/>
            <person name="Zeng C."/>
            <person name="Zhang J."/>
            <person name="Zhang Y."/>
            <person name="Li R."/>
            <person name="Xu Z."/>
            <person name="Li S."/>
            <person name="Li X."/>
            <person name="Zheng H."/>
            <person name="Cong L."/>
            <person name="Lin L."/>
            <person name="Yin J."/>
            <person name="Geng J."/>
            <person name="Li G."/>
            <person name="Shi J."/>
            <person name="Liu J."/>
            <person name="Lv H."/>
            <person name="Li J."/>
            <person name="Wang J."/>
            <person name="Deng Y."/>
            <person name="Ran L."/>
            <person name="Shi X."/>
            <person name="Wang X."/>
            <person name="Wu Q."/>
            <person name="Li C."/>
            <person name="Ren X."/>
            <person name="Wang J."/>
            <person name="Wang X."/>
            <person name="Li D."/>
            <person name="Liu D."/>
            <person name="Zhang X."/>
            <person name="Ji Z."/>
            <person name="Zhao W."/>
            <person name="Sun Y."/>
            <person name="Zhang Z."/>
            <person name="Bao J."/>
            <person name="Han Y."/>
            <person name="Dong L."/>
            <person name="Ji J."/>
            <person name="Chen P."/>
            <person name="Wu S."/>
            <person name="Liu J."/>
            <person name="Xiao Y."/>
            <person name="Bu D."/>
            <person name="Tan J."/>
            <person name="Yang L."/>
            <person name="Ye C."/>
            <person name="Zhang J."/>
            <person name="Xu J."/>
            <person name="Zhou Y."/>
            <person name="Yu Y."/>
            <person name="Zhang B."/>
            <person name="Zhuang S."/>
            <person name="Wei H."/>
            <person name="Liu B."/>
            <person name="Lei M."/>
            <person name="Yu H."/>
            <person name="Li Y."/>
            <person name="Xu H."/>
            <person name="Wei S."/>
            <person name="He X."/>
            <person name="Fang L."/>
            <person name="Zhang Z."/>
            <person name="Zhang Y."/>
            <person name="Huang X."/>
            <person name="Su Z."/>
            <person name="Tong W."/>
            <person name="Li J."/>
            <person name="Tong Z."/>
            <person name="Li S."/>
            <person name="Ye J."/>
            <person name="Wang L."/>
            <person name="Fang L."/>
            <person name="Lei T."/>
            <person name="Chen C."/>
            <person name="Chen H."/>
            <person name="Xu Z."/>
            <person name="Li H."/>
            <person name="Huang H."/>
            <person name="Zhang F."/>
            <person name="Xu H."/>
            <person name="Li N."/>
            <person name="Zhao C."/>
            <person name="Li S."/>
            <person name="Dong L."/>
            <person name="Huang Y."/>
            <person name="Li L."/>
            <person name="Xi Y."/>
            <person name="Qi Q."/>
            <person name="Li W."/>
            <person name="Zhang B."/>
            <person name="Hu W."/>
            <person name="Zhang Y."/>
            <person name="Tian X."/>
            <person name="Jiao Y."/>
            <person name="Liang X."/>
            <person name="Jin J."/>
            <person name="Gao L."/>
            <person name="Zheng W."/>
            <person name="Hao B."/>
            <person name="Liu S."/>
            <person name="Wang W."/>
            <person name="Yuan L."/>
            <person name="Cao M."/>
            <person name="McDermott J."/>
            <person name="Samudrala R."/>
            <person name="Wang J."/>
            <person name="Wong G.K."/>
            <person name="Yang H."/>
        </authorList>
    </citation>
    <scope>NUCLEOTIDE SEQUENCE [LARGE SCALE GENOMIC DNA]</scope>
    <source>
        <strain evidence="3">cv. 93-11</strain>
    </source>
</reference>
<accession>A2ZDM2</accession>
<feature type="compositionally biased region" description="Gly residues" evidence="1">
    <location>
        <begin position="1"/>
        <end position="15"/>
    </location>
</feature>
<sequence length="78" mass="7912">MGQGQPAEGGHGGGVRVEAVLAERNGATREKGEGGGKWSGSSAIGELKEGRNGEDCVEDGQRHEIEAVGHGGSIWASL</sequence>
<dbReference type="EMBL" id="CM000136">
    <property type="protein sequence ID" value="EAY80706.1"/>
    <property type="molecule type" value="Genomic_DNA"/>
</dbReference>
<feature type="region of interest" description="Disordered" evidence="1">
    <location>
        <begin position="1"/>
        <end position="55"/>
    </location>
</feature>